<keyword evidence="1" id="KW-0732">Signal</keyword>
<dbReference type="Proteomes" id="UP001059844">
    <property type="component" value="Chromosome"/>
</dbReference>
<sequence>MKKSIILTICVLFLQILASCHSNIEKTKEKNIYYKLYSEKDSLIGFSLRKYEFNTDTIREKYLKIDLDGKKTFDYKRSFYKKGIDLFIFSNIKNDYSKSLYFSPTKTDTCFHVHNRLENFYLCNKGKTNFKDYKNIYKVYYEENGYDSRKETLLLDVDYTILARFEDCYDYRKEVITDSIDINQNLKFKFKKAKESVLWW</sequence>
<evidence type="ECO:0008006" key="4">
    <source>
        <dbReference type="Google" id="ProtNLM"/>
    </source>
</evidence>
<keyword evidence="3" id="KW-1185">Reference proteome</keyword>
<feature type="signal peptide" evidence="1">
    <location>
        <begin position="1"/>
        <end position="18"/>
    </location>
</feature>
<evidence type="ECO:0000313" key="3">
    <source>
        <dbReference type="Proteomes" id="UP001059844"/>
    </source>
</evidence>
<feature type="chain" id="PRO_5046565086" description="Lipoprotein" evidence="1">
    <location>
        <begin position="19"/>
        <end position="200"/>
    </location>
</feature>
<evidence type="ECO:0000256" key="1">
    <source>
        <dbReference type="SAM" id="SignalP"/>
    </source>
</evidence>
<gene>
    <name evidence="2" type="ORF">NOX80_16440</name>
</gene>
<name>A0ABY5ISF0_9FLAO</name>
<evidence type="ECO:0000313" key="2">
    <source>
        <dbReference type="EMBL" id="UUC45200.1"/>
    </source>
</evidence>
<dbReference type="EMBL" id="CP101751">
    <property type="protein sequence ID" value="UUC45200.1"/>
    <property type="molecule type" value="Genomic_DNA"/>
</dbReference>
<dbReference type="PROSITE" id="PS51257">
    <property type="entry name" value="PROKAR_LIPOPROTEIN"/>
    <property type="match status" value="1"/>
</dbReference>
<proteinExistence type="predicted"/>
<dbReference type="RefSeq" id="WP_256550892.1">
    <property type="nucleotide sequence ID" value="NZ_CP101751.1"/>
</dbReference>
<protein>
    <recommendedName>
        <fullName evidence="4">Lipoprotein</fullName>
    </recommendedName>
</protein>
<accession>A0ABY5ISF0</accession>
<reference evidence="2" key="1">
    <citation type="submission" date="2022-07" db="EMBL/GenBank/DDBJ databases">
        <title>Isolation, identification, and degradation of a PFOSA degrading strain from sewage treatment plant.</title>
        <authorList>
            <person name="Zhang L."/>
            <person name="Huo Y."/>
        </authorList>
    </citation>
    <scope>NUCLEOTIDE SEQUENCE</scope>
    <source>
        <strain evidence="2">C1</strain>
    </source>
</reference>
<organism evidence="2 3">
    <name type="scientific">Flavobacterium cerinum</name>
    <dbReference type="NCBI Taxonomy" id="2502784"/>
    <lineage>
        <taxon>Bacteria</taxon>
        <taxon>Pseudomonadati</taxon>
        <taxon>Bacteroidota</taxon>
        <taxon>Flavobacteriia</taxon>
        <taxon>Flavobacteriales</taxon>
        <taxon>Flavobacteriaceae</taxon>
        <taxon>Flavobacterium</taxon>
    </lineage>
</organism>